<dbReference type="InterPro" id="IPR019378">
    <property type="entry name" value="GDP-Fuc_O-FucTrfase"/>
</dbReference>
<sequence>MSLSMSGMRRQQEQQMRRQPIRGRGDASLRAADVGTASKSKADAWAGGLRSPSAGSGSSTQNLDWKLVASAVLVACVLMPSIYITAQTVARRDAIIVSRSAADMNVLNDLAQFAQTEGQPLHQNSPADDARQGASVLKPRPEHGESMPSQAPPSYSDTPVQVKPDGPSASAPPVAQPVTNGDVEIVNLDEAKEDGPISSDDTPKYIVFDQTHGSVSNQMISFNGAYLAAYKYNLTLVLNPAFTPGGANYWQHPQTKRPFYLSPTYLKQDLLKVNSIMIEEWIRTPDGRRFAGRRRPERLPFILPHNSEQSAVEKYFMNKRWPWHFNVEAMEDHKLVPVWHKCQQLDVVDRLMSECKANNWRLKGMSCRTLLLGKTFTNLDNCTDTHPEFTKLRASMQPVSGLQRTVAQFLTLVRRPFIAVHVRLVSEPEDDFARLLGDAVEKALQTVPDWKTGTFYMMGMRDTRHKNTADTMQEYLKQRLKLTDAHFIHVSQMINRNGTIANWYQNEFGHTDLNMIQNDYGSIILDQWTSVNSDMYVGRTASTFSGFIQSWKLVLNKGRGINGIYMW</sequence>
<feature type="region of interest" description="Disordered" evidence="4">
    <location>
        <begin position="1"/>
        <end position="61"/>
    </location>
</feature>
<name>A0A5J4YQ71_PORPP</name>
<evidence type="ECO:0000256" key="2">
    <source>
        <dbReference type="ARBA" id="ARBA00023253"/>
    </source>
</evidence>
<keyword evidence="6" id="KW-1185">Reference proteome</keyword>
<dbReference type="Pfam" id="PF10250">
    <property type="entry name" value="O-FucT"/>
    <property type="match status" value="1"/>
</dbReference>
<evidence type="ECO:0000313" key="6">
    <source>
        <dbReference type="Proteomes" id="UP000324585"/>
    </source>
</evidence>
<dbReference type="AlphaFoldDB" id="A0A5J4YQ71"/>
<dbReference type="EMBL" id="VRMN01000007">
    <property type="protein sequence ID" value="KAA8493375.1"/>
    <property type="molecule type" value="Genomic_DNA"/>
</dbReference>
<evidence type="ECO:0000256" key="1">
    <source>
        <dbReference type="ARBA" id="ARBA00022679"/>
    </source>
</evidence>
<evidence type="ECO:0000256" key="4">
    <source>
        <dbReference type="SAM" id="MobiDB-lite"/>
    </source>
</evidence>
<gene>
    <name evidence="5" type="ORF">FVE85_8820</name>
</gene>
<dbReference type="Gene3D" id="3.40.50.11350">
    <property type="match status" value="1"/>
</dbReference>
<protein>
    <recommendedName>
        <fullName evidence="7">O-fucosyltransferase family protein</fullName>
    </recommendedName>
</protein>
<keyword evidence="2" id="KW-0294">Fucose metabolism</keyword>
<keyword evidence="3" id="KW-0119">Carbohydrate metabolism</keyword>
<feature type="region of interest" description="Disordered" evidence="4">
    <location>
        <begin position="119"/>
        <end position="180"/>
    </location>
</feature>
<feature type="compositionally biased region" description="Low complexity" evidence="4">
    <location>
        <begin position="167"/>
        <end position="178"/>
    </location>
</feature>
<keyword evidence="1" id="KW-0808">Transferase</keyword>
<evidence type="ECO:0000256" key="3">
    <source>
        <dbReference type="ARBA" id="ARBA00023277"/>
    </source>
</evidence>
<reference evidence="6" key="1">
    <citation type="journal article" date="2019" name="Nat. Commun.">
        <title>Expansion of phycobilisome linker gene families in mesophilic red algae.</title>
        <authorList>
            <person name="Lee J."/>
            <person name="Kim D."/>
            <person name="Bhattacharya D."/>
            <person name="Yoon H.S."/>
        </authorList>
    </citation>
    <scope>NUCLEOTIDE SEQUENCE [LARGE SCALE GENOMIC DNA]</scope>
    <source>
        <strain evidence="6">CCMP 1328</strain>
    </source>
</reference>
<proteinExistence type="predicted"/>
<dbReference type="Proteomes" id="UP000324585">
    <property type="component" value="Unassembled WGS sequence"/>
</dbReference>
<organism evidence="5 6">
    <name type="scientific">Porphyridium purpureum</name>
    <name type="common">Red alga</name>
    <name type="synonym">Porphyridium cruentum</name>
    <dbReference type="NCBI Taxonomy" id="35688"/>
    <lineage>
        <taxon>Eukaryota</taxon>
        <taxon>Rhodophyta</taxon>
        <taxon>Bangiophyceae</taxon>
        <taxon>Porphyridiales</taxon>
        <taxon>Porphyridiaceae</taxon>
        <taxon>Porphyridium</taxon>
    </lineage>
</organism>
<comment type="caution">
    <text evidence="5">The sequence shown here is derived from an EMBL/GenBank/DDBJ whole genome shotgun (WGS) entry which is preliminary data.</text>
</comment>
<dbReference type="GO" id="GO:0006004">
    <property type="term" value="P:fucose metabolic process"/>
    <property type="evidence" value="ECO:0007669"/>
    <property type="project" value="UniProtKB-KW"/>
</dbReference>
<feature type="compositionally biased region" description="Polar residues" evidence="4">
    <location>
        <begin position="147"/>
        <end position="159"/>
    </location>
</feature>
<dbReference type="GO" id="GO:0016740">
    <property type="term" value="F:transferase activity"/>
    <property type="evidence" value="ECO:0007669"/>
    <property type="project" value="UniProtKB-KW"/>
</dbReference>
<evidence type="ECO:0008006" key="7">
    <source>
        <dbReference type="Google" id="ProtNLM"/>
    </source>
</evidence>
<evidence type="ECO:0000313" key="5">
    <source>
        <dbReference type="EMBL" id="KAA8493375.1"/>
    </source>
</evidence>
<accession>A0A5J4YQ71</accession>